<dbReference type="GO" id="GO:0042910">
    <property type="term" value="F:xenobiotic transmembrane transporter activity"/>
    <property type="evidence" value="ECO:0007669"/>
    <property type="project" value="InterPro"/>
</dbReference>
<dbReference type="InterPro" id="IPR002528">
    <property type="entry name" value="MATE_fam"/>
</dbReference>
<proteinExistence type="inferred from homology"/>
<dbReference type="PANTHER" id="PTHR11206">
    <property type="entry name" value="MULTIDRUG RESISTANCE PROTEIN"/>
    <property type="match status" value="1"/>
</dbReference>
<dbReference type="GO" id="GO:0016020">
    <property type="term" value="C:membrane"/>
    <property type="evidence" value="ECO:0007669"/>
    <property type="project" value="InterPro"/>
</dbReference>
<organism evidence="3 4">
    <name type="scientific">Eragrostis curvula</name>
    <name type="common">weeping love grass</name>
    <dbReference type="NCBI Taxonomy" id="38414"/>
    <lineage>
        <taxon>Eukaryota</taxon>
        <taxon>Viridiplantae</taxon>
        <taxon>Streptophyta</taxon>
        <taxon>Embryophyta</taxon>
        <taxon>Tracheophyta</taxon>
        <taxon>Spermatophyta</taxon>
        <taxon>Magnoliopsida</taxon>
        <taxon>Liliopsida</taxon>
        <taxon>Poales</taxon>
        <taxon>Poaceae</taxon>
        <taxon>PACMAD clade</taxon>
        <taxon>Chloridoideae</taxon>
        <taxon>Eragrostideae</taxon>
        <taxon>Eragrostidinae</taxon>
        <taxon>Eragrostis</taxon>
    </lineage>
</organism>
<comment type="similarity">
    <text evidence="1">Belongs to the multi antimicrobial extrusion (MATE) (TC 2.A.66.1) family.</text>
</comment>
<evidence type="ECO:0000256" key="2">
    <source>
        <dbReference type="SAM" id="Phobius"/>
    </source>
</evidence>
<dbReference type="Pfam" id="PF01554">
    <property type="entry name" value="MatE"/>
    <property type="match status" value="1"/>
</dbReference>
<keyword evidence="2" id="KW-1133">Transmembrane helix</keyword>
<dbReference type="GO" id="GO:0015297">
    <property type="term" value="F:antiporter activity"/>
    <property type="evidence" value="ECO:0007669"/>
    <property type="project" value="InterPro"/>
</dbReference>
<evidence type="ECO:0000313" key="4">
    <source>
        <dbReference type="Proteomes" id="UP000324897"/>
    </source>
</evidence>
<reference evidence="3 4" key="1">
    <citation type="journal article" date="2019" name="Sci. Rep.">
        <title>A high-quality genome of Eragrostis curvula grass provides insights into Poaceae evolution and supports new strategies to enhance forage quality.</title>
        <authorList>
            <person name="Carballo J."/>
            <person name="Santos B.A.C.M."/>
            <person name="Zappacosta D."/>
            <person name="Garbus I."/>
            <person name="Selva J.P."/>
            <person name="Gallo C.A."/>
            <person name="Diaz A."/>
            <person name="Albertini E."/>
            <person name="Caccamo M."/>
            <person name="Echenique V."/>
        </authorList>
    </citation>
    <scope>NUCLEOTIDE SEQUENCE [LARGE SCALE GENOMIC DNA]</scope>
    <source>
        <strain evidence="4">cv. Victoria</strain>
        <tissue evidence="3">Leaf</tissue>
    </source>
</reference>
<protein>
    <recommendedName>
        <fullName evidence="5">Protein DETOXIFICATION</fullName>
    </recommendedName>
</protein>
<feature type="non-terminal residue" evidence="3">
    <location>
        <position position="1"/>
    </location>
</feature>
<accession>A0A5J9TPH4</accession>
<name>A0A5J9TPH4_9POAL</name>
<keyword evidence="4" id="KW-1185">Reference proteome</keyword>
<dbReference type="AlphaFoldDB" id="A0A5J9TPH4"/>
<evidence type="ECO:0008006" key="5">
    <source>
        <dbReference type="Google" id="ProtNLM"/>
    </source>
</evidence>
<dbReference type="EMBL" id="RWGY01000035">
    <property type="protein sequence ID" value="TVU13185.1"/>
    <property type="molecule type" value="Genomic_DNA"/>
</dbReference>
<keyword evidence="2" id="KW-0472">Membrane</keyword>
<evidence type="ECO:0000256" key="1">
    <source>
        <dbReference type="ARBA" id="ARBA00010199"/>
    </source>
</evidence>
<dbReference type="Gramene" id="TVU13185">
    <property type="protein sequence ID" value="TVU13185"/>
    <property type="gene ID" value="EJB05_40717"/>
</dbReference>
<dbReference type="Proteomes" id="UP000324897">
    <property type="component" value="Unassembled WGS sequence"/>
</dbReference>
<keyword evidence="2" id="KW-0812">Transmembrane</keyword>
<evidence type="ECO:0000313" key="3">
    <source>
        <dbReference type="EMBL" id="TVU13185.1"/>
    </source>
</evidence>
<sequence>MSFLYAYMIHTCTVVLRSMTGLSGSLETLCGQGYGAKAYRMMGVHLQAALLTSALFSLLVSLLWLYTEPLLVTLGQDPEVSRLAAAFLRYSIPALFAYGFIQCALRFMQAQSVARPLVAFSLLPLALHC</sequence>
<feature type="transmembrane region" description="Helical" evidence="2">
    <location>
        <begin position="48"/>
        <end position="67"/>
    </location>
</feature>
<gene>
    <name evidence="3" type="ORF">EJB05_40717</name>
</gene>
<comment type="caution">
    <text evidence="3">The sequence shown here is derived from an EMBL/GenBank/DDBJ whole genome shotgun (WGS) entry which is preliminary data.</text>
</comment>
<dbReference type="OrthoDB" id="1715658at2759"/>
<feature type="transmembrane region" description="Helical" evidence="2">
    <location>
        <begin position="87"/>
        <end position="105"/>
    </location>
</feature>